<dbReference type="InterPro" id="IPR041367">
    <property type="entry name" value="Znf-CCCH_4"/>
</dbReference>
<keyword evidence="3 9" id="KW-0863">Zinc-finger</keyword>
<evidence type="ECO:0000256" key="4">
    <source>
        <dbReference type="ARBA" id="ARBA00022833"/>
    </source>
</evidence>
<feature type="domain" description="C3H1-type" evidence="10">
    <location>
        <begin position="55"/>
        <end position="82"/>
    </location>
</feature>
<keyword evidence="12" id="KW-1185">Reference proteome</keyword>
<keyword evidence="5" id="KW-0539">Nucleus</keyword>
<name>A0A5J4P0G4_9TREM</name>
<dbReference type="SUPFAM" id="SSF90229">
    <property type="entry name" value="CCCH zinc finger"/>
    <property type="match status" value="1"/>
</dbReference>
<gene>
    <name evidence="11" type="ORF">DEA37_0011917</name>
</gene>
<dbReference type="Pfam" id="PF18044">
    <property type="entry name" value="zf-CCCH_4"/>
    <property type="match status" value="1"/>
</dbReference>
<evidence type="ECO:0000313" key="11">
    <source>
        <dbReference type="EMBL" id="KAA3681287.1"/>
    </source>
</evidence>
<keyword evidence="2 9" id="KW-0479">Metal-binding</keyword>
<dbReference type="PROSITE" id="PS50103">
    <property type="entry name" value="ZF_C3H1"/>
    <property type="match status" value="2"/>
</dbReference>
<organism evidence="11 12">
    <name type="scientific">Paragonimus westermani</name>
    <dbReference type="NCBI Taxonomy" id="34504"/>
    <lineage>
        <taxon>Eukaryota</taxon>
        <taxon>Metazoa</taxon>
        <taxon>Spiralia</taxon>
        <taxon>Lophotrochozoa</taxon>
        <taxon>Platyhelminthes</taxon>
        <taxon>Trematoda</taxon>
        <taxon>Digenea</taxon>
        <taxon>Plagiorchiida</taxon>
        <taxon>Troglotremata</taxon>
        <taxon>Troglotrematidae</taxon>
        <taxon>Paragonimus</taxon>
    </lineage>
</organism>
<feature type="zinc finger region" description="C3H1-type" evidence="9">
    <location>
        <begin position="55"/>
        <end position="82"/>
    </location>
</feature>
<evidence type="ECO:0000256" key="7">
    <source>
        <dbReference type="ARBA" id="ARBA00039886"/>
    </source>
</evidence>
<comment type="subcellular location">
    <subcellularLocation>
        <location evidence="1">Nucleus membrane</location>
        <topology evidence="1">Peripheral membrane protein</topology>
        <orientation evidence="1">Cytoplasmic side</orientation>
    </subcellularLocation>
</comment>
<dbReference type="AlphaFoldDB" id="A0A5J4P0G4"/>
<dbReference type="GO" id="GO:0008270">
    <property type="term" value="F:zinc ion binding"/>
    <property type="evidence" value="ECO:0007669"/>
    <property type="project" value="UniProtKB-KW"/>
</dbReference>
<evidence type="ECO:0000259" key="10">
    <source>
        <dbReference type="PROSITE" id="PS50103"/>
    </source>
</evidence>
<protein>
    <recommendedName>
        <fullName evidence="7">Nucleoporin NUP42</fullName>
    </recommendedName>
    <alternativeName>
        <fullName evidence="8">Nucleoporin-like protein 2</fullName>
    </alternativeName>
</protein>
<evidence type="ECO:0000256" key="2">
    <source>
        <dbReference type="ARBA" id="ARBA00022723"/>
    </source>
</evidence>
<evidence type="ECO:0000256" key="5">
    <source>
        <dbReference type="ARBA" id="ARBA00023242"/>
    </source>
</evidence>
<comment type="caution">
    <text evidence="11">The sequence shown here is derived from an EMBL/GenBank/DDBJ whole genome shotgun (WGS) entry which is preliminary data.</text>
</comment>
<dbReference type="PANTHER" id="PTHR46527">
    <property type="entry name" value="NUCLEOPORIN-LIKE PROTEIN 2"/>
    <property type="match status" value="1"/>
</dbReference>
<feature type="domain" description="C3H1-type" evidence="10">
    <location>
        <begin position="18"/>
        <end position="45"/>
    </location>
</feature>
<dbReference type="InterPro" id="IPR036855">
    <property type="entry name" value="Znf_CCCH_sf"/>
</dbReference>
<comment type="function">
    <text evidence="6">Required for the export of mRNAs containing poly(A) tails from the nucleus into the cytoplasm.</text>
</comment>
<dbReference type="EMBL" id="QNGE01000236">
    <property type="protein sequence ID" value="KAA3681287.1"/>
    <property type="molecule type" value="Genomic_DNA"/>
</dbReference>
<proteinExistence type="predicted"/>
<evidence type="ECO:0000256" key="6">
    <source>
        <dbReference type="ARBA" id="ARBA00037262"/>
    </source>
</evidence>
<dbReference type="InterPro" id="IPR000571">
    <property type="entry name" value="Znf_CCCH"/>
</dbReference>
<evidence type="ECO:0000256" key="3">
    <source>
        <dbReference type="ARBA" id="ARBA00022771"/>
    </source>
</evidence>
<dbReference type="GO" id="GO:0031965">
    <property type="term" value="C:nuclear membrane"/>
    <property type="evidence" value="ECO:0007669"/>
    <property type="project" value="UniProtKB-SubCell"/>
</dbReference>
<feature type="zinc finger region" description="C3H1-type" evidence="9">
    <location>
        <begin position="18"/>
        <end position="45"/>
    </location>
</feature>
<evidence type="ECO:0000256" key="8">
    <source>
        <dbReference type="ARBA" id="ARBA00042384"/>
    </source>
</evidence>
<reference evidence="11 12" key="1">
    <citation type="journal article" date="2019" name="Gigascience">
        <title>Whole-genome sequence of the oriental lung fluke Paragonimus westermani.</title>
        <authorList>
            <person name="Oey H."/>
            <person name="Zakrzewski M."/>
            <person name="Narain K."/>
            <person name="Devi K.R."/>
            <person name="Agatsuma T."/>
            <person name="Nawaratna S."/>
            <person name="Gobert G.N."/>
            <person name="Jones M.K."/>
            <person name="Ragan M.A."/>
            <person name="McManus D.P."/>
            <person name="Krause L."/>
        </authorList>
    </citation>
    <scope>NUCLEOTIDE SEQUENCE [LARGE SCALE GENOMIC DNA]</scope>
    <source>
        <strain evidence="11 12">IND2009</strain>
    </source>
</reference>
<dbReference type="Proteomes" id="UP000324629">
    <property type="component" value="Unassembled WGS sequence"/>
</dbReference>
<accession>A0A5J4P0G4</accession>
<dbReference type="SMART" id="SM00356">
    <property type="entry name" value="ZnF_C3H1"/>
    <property type="match status" value="2"/>
</dbReference>
<dbReference type="PANTHER" id="PTHR46527:SF1">
    <property type="entry name" value="NUCLEOPORIN NUP42"/>
    <property type="match status" value="1"/>
</dbReference>
<evidence type="ECO:0000256" key="9">
    <source>
        <dbReference type="PROSITE-ProRule" id="PRU00723"/>
    </source>
</evidence>
<evidence type="ECO:0000256" key="1">
    <source>
        <dbReference type="ARBA" id="ARBA00004335"/>
    </source>
</evidence>
<evidence type="ECO:0000313" key="12">
    <source>
        <dbReference type="Proteomes" id="UP000324629"/>
    </source>
</evidence>
<sequence length="233" mass="26315">MDSVLIHTSGAVYYRIHLQAGQICTFYLKNRCVYGDQCLNLHIRQAPTNISLSKSSNEIPCKFFAQGHCRWGQKCRFAHESYDTFSRSSLTHSKPFPNAPLLSDCYRLPPPVQKLPTSQTKFVARTNVRQPQTDLRLTINRKTPSEPLGTDAPTFSFRALERSLAEPPQDARSKLSVKTVSIARQLGFEDSEVYTPLDENLTQKDLHIFRASEPFAPGNVPLSAPPKELCFRC</sequence>
<keyword evidence="4 9" id="KW-0862">Zinc</keyword>
<dbReference type="Gene3D" id="3.30.1370.210">
    <property type="match status" value="1"/>
</dbReference>
<dbReference type="InterPro" id="IPR051767">
    <property type="entry name" value="Nucleoporin_NUP42"/>
</dbReference>